<evidence type="ECO:0000313" key="1">
    <source>
        <dbReference type="EMBL" id="GME69781.1"/>
    </source>
</evidence>
<organism evidence="1 2">
    <name type="scientific">Candida boidinii</name>
    <name type="common">Yeast</name>
    <dbReference type="NCBI Taxonomy" id="5477"/>
    <lineage>
        <taxon>Eukaryota</taxon>
        <taxon>Fungi</taxon>
        <taxon>Dikarya</taxon>
        <taxon>Ascomycota</taxon>
        <taxon>Saccharomycotina</taxon>
        <taxon>Pichiomycetes</taxon>
        <taxon>Pichiales</taxon>
        <taxon>Pichiaceae</taxon>
        <taxon>Ogataea</taxon>
        <taxon>Ogataea/Candida clade</taxon>
    </lineage>
</organism>
<keyword evidence="2" id="KW-1185">Reference proteome</keyword>
<comment type="caution">
    <text evidence="1">The sequence shown here is derived from an EMBL/GenBank/DDBJ whole genome shotgun (WGS) entry which is preliminary data.</text>
</comment>
<accession>A0A9W6T008</accession>
<protein>
    <submittedName>
        <fullName evidence="1">Unnamed protein product</fullName>
    </submittedName>
</protein>
<reference evidence="1" key="1">
    <citation type="submission" date="2023-04" db="EMBL/GenBank/DDBJ databases">
        <title>Candida boidinii NBRC 10035.</title>
        <authorList>
            <person name="Ichikawa N."/>
            <person name="Sato H."/>
            <person name="Tonouchi N."/>
        </authorList>
    </citation>
    <scope>NUCLEOTIDE SEQUENCE</scope>
    <source>
        <strain evidence="1">NBRC 10035</strain>
    </source>
</reference>
<evidence type="ECO:0000313" key="2">
    <source>
        <dbReference type="Proteomes" id="UP001165120"/>
    </source>
</evidence>
<name>A0A9W6T008_CANBO</name>
<dbReference type="AlphaFoldDB" id="A0A9W6T008"/>
<dbReference type="EMBL" id="BSXN01000776">
    <property type="protein sequence ID" value="GME69781.1"/>
    <property type="molecule type" value="Genomic_DNA"/>
</dbReference>
<sequence>MESSAAIRLVAQYLSNELREAICQEFLEKILKSVNPAETELSITVLCDIVDLIPEDLKNGFYPEISRYCLQLLEHSGNENDLDIANEATTKWDNILKFSLKFDKISTDIIDFVVSQFYSYVRSNLILFKRPFVEKFLNELLLTKNDANDDPKQEITNFEILRLLKFLEWFFMANEKFSETYKNSKFDNLCYLFLALDDYQISNSSLKLLKWRSHLYNSKSDIWFVIFELMKSTKDDQISSGFVLWLRFFKFNSDLDLLKKDSYFQENLIKTFDYWLNLRNGLISMSHEHKKYSITLIQMSVKSLSSSFDIDIFKWDISKSEEYLESWRRFCTLYEILGIDTAMNQVEAATNDMISLLSLNSNIPVFFSLTILSVGFKASLESIRKFAMNLVFNLPKENLSMFKYDFKFLKDIFFPFALNASHFNCYKLMSGKYKCDFGDKLSTFVVNCVSSLNNNHEDISNFVSMILAVLVDHKLSFDPARIYLSDGLLKGLQLTHSKFFQNKDLENLHTLFDSWAEGDVFNTTLHTINLKLLLFTDCKTVSISTFLVSLSKFIQLNQVSGFEIFNNNQEFFIDYININYSFDSLLEFFKSNSRNLDVETFTVCLSLIIENSKVSISSLTPYLLSYDLVNELLVELPFSKLSFSDMILEPLVVSKYERLITKMITDEVEDQESGELKLNAQIYEKSSNLIDSKDLFNDDFWISVNLDNLFNNISEKISNSSDEDELNLNISKMYFLQKCVAKCLYNENFENSEYITFDNLFSLCSTAFKNQVRSHSDKHFYKNKDKFYAGCLSIISALITINPIGDDLTLQKKIFDISESLVTHSEFYCHSENVNLLSKIIEGLSVGKKFNESHANTIVEILNSIWEALISDRLILNQKSLHINFIKLLMNPNILKSSINDEDLADKLYYIANDIIDKSFGRKSLMPTLFKSISNYQVNYNESFEKTIWLSKLIVRGAFLQQINQHLFKLENIIAELYNENLNMTGVDLYEASYGEEEIAYRVYITAIVASIKSSDFAKAIWSYIIENDKELNFMIPKKRTDSNEQWRRLQLLTIMSISLSKLNDIDAVEFVDTIVIIKLFKEPSPLCRMYLEWMVAFCIYKIPDSKDRLFKRFELDIKNQQPVTLTIFERISYLIAQQLKSDDEAKFLEEFVIKTVIPSSTSNRALSRHFSVSLICSIYPEIKNKTLNVPKVLLDVIEEIYEFAAGSDAFGSYRND</sequence>
<proteinExistence type="predicted"/>
<dbReference type="Proteomes" id="UP001165120">
    <property type="component" value="Unassembled WGS sequence"/>
</dbReference>
<gene>
    <name evidence="1" type="ORF">Cboi02_000255300</name>
</gene>